<dbReference type="InterPro" id="IPR050714">
    <property type="entry name" value="Cobalamin_biosynth_MTase"/>
</dbReference>
<dbReference type="InterPro" id="IPR035996">
    <property type="entry name" value="4pyrrol_Methylase_sf"/>
</dbReference>
<keyword evidence="2" id="KW-0169">Cobalamin biosynthesis</keyword>
<feature type="domain" description="Tetrapyrrole methylase" evidence="6">
    <location>
        <begin position="1"/>
        <end position="186"/>
    </location>
</feature>
<name>A0AA35WUC6_GEOBA</name>
<dbReference type="InterPro" id="IPR014777">
    <property type="entry name" value="4pyrrole_Mease_sub1"/>
</dbReference>
<comment type="pathway">
    <text evidence="1">Cofactor biosynthesis; adenosylcobalamin biosynthesis.</text>
</comment>
<evidence type="ECO:0000313" key="8">
    <source>
        <dbReference type="Proteomes" id="UP001174909"/>
    </source>
</evidence>
<sequence length="218" mass="24430">MTLRGQEALQNADIVVGFNTVLNVVRPWLTHAEVCPMSYRDQEQVLEYAETQVKLGRKCVVCCWGDLNVSARELLERVRRRADSVSLIPGISSVQVAMARTGISLEEAVFITLHKRAEANSELDELIHYLSEGRRHVILLPRPFDLMPAGIAEGLLKEGVRGDLPMRVYQRLTFGDEKLWTGQLRDCSEISEDFSDLSIMVFLSGDTPTQFPLSPGEA</sequence>
<dbReference type="InterPro" id="IPR000878">
    <property type="entry name" value="4pyrrol_Mease"/>
</dbReference>
<reference evidence="7" key="1">
    <citation type="submission" date="2023-03" db="EMBL/GenBank/DDBJ databases">
        <authorList>
            <person name="Steffen K."/>
            <person name="Cardenas P."/>
        </authorList>
    </citation>
    <scope>NUCLEOTIDE SEQUENCE</scope>
</reference>
<dbReference type="SUPFAM" id="SSF53790">
    <property type="entry name" value="Tetrapyrrole methylase"/>
    <property type="match status" value="1"/>
</dbReference>
<organism evidence="7 8">
    <name type="scientific">Geodia barretti</name>
    <name type="common">Barrett's horny sponge</name>
    <dbReference type="NCBI Taxonomy" id="519541"/>
    <lineage>
        <taxon>Eukaryota</taxon>
        <taxon>Metazoa</taxon>
        <taxon>Porifera</taxon>
        <taxon>Demospongiae</taxon>
        <taxon>Heteroscleromorpha</taxon>
        <taxon>Tetractinellida</taxon>
        <taxon>Astrophorina</taxon>
        <taxon>Geodiidae</taxon>
        <taxon>Geodia</taxon>
    </lineage>
</organism>
<keyword evidence="4" id="KW-0808">Transferase</keyword>
<protein>
    <submittedName>
        <fullName evidence="7">Probable cobalt-precorrin-7 C(5)-methyltransferase</fullName>
    </submittedName>
</protein>
<dbReference type="GO" id="GO:0008276">
    <property type="term" value="F:protein methyltransferase activity"/>
    <property type="evidence" value="ECO:0007669"/>
    <property type="project" value="InterPro"/>
</dbReference>
<dbReference type="PANTHER" id="PTHR43182:SF1">
    <property type="entry name" value="COBALT-PRECORRIN-7 C(5)-METHYLTRANSFERASE"/>
    <property type="match status" value="1"/>
</dbReference>
<dbReference type="Gene3D" id="3.40.1010.10">
    <property type="entry name" value="Cobalt-precorrin-4 Transmethylase, Domain 1"/>
    <property type="match status" value="1"/>
</dbReference>
<evidence type="ECO:0000256" key="1">
    <source>
        <dbReference type="ARBA" id="ARBA00004953"/>
    </source>
</evidence>
<evidence type="ECO:0000256" key="5">
    <source>
        <dbReference type="ARBA" id="ARBA00022691"/>
    </source>
</evidence>
<dbReference type="InterPro" id="IPR014776">
    <property type="entry name" value="4pyrrole_Mease_sub2"/>
</dbReference>
<gene>
    <name evidence="7" type="ORF">GBAR_LOCUS15480</name>
</gene>
<dbReference type="NCBIfam" id="TIGR02467">
    <property type="entry name" value="CbiE"/>
    <property type="match status" value="1"/>
</dbReference>
<dbReference type="PANTHER" id="PTHR43182">
    <property type="entry name" value="COBALT-PRECORRIN-6B C(15)-METHYLTRANSFERASE (DECARBOXYLATING)"/>
    <property type="match status" value="1"/>
</dbReference>
<evidence type="ECO:0000313" key="7">
    <source>
        <dbReference type="EMBL" id="CAI8027025.1"/>
    </source>
</evidence>
<keyword evidence="5" id="KW-0949">S-adenosyl-L-methionine</keyword>
<dbReference type="AlphaFoldDB" id="A0AA35WUC6"/>
<dbReference type="Gene3D" id="3.30.950.10">
    <property type="entry name" value="Methyltransferase, Cobalt-precorrin-4 Transmethylase, Domain 2"/>
    <property type="match status" value="1"/>
</dbReference>
<accession>A0AA35WUC6</accession>
<dbReference type="EMBL" id="CASHTH010002254">
    <property type="protein sequence ID" value="CAI8027025.1"/>
    <property type="molecule type" value="Genomic_DNA"/>
</dbReference>
<comment type="caution">
    <text evidence="7">The sequence shown here is derived from an EMBL/GenBank/DDBJ whole genome shotgun (WGS) entry which is preliminary data.</text>
</comment>
<dbReference type="Proteomes" id="UP001174909">
    <property type="component" value="Unassembled WGS sequence"/>
</dbReference>
<evidence type="ECO:0000256" key="4">
    <source>
        <dbReference type="ARBA" id="ARBA00022679"/>
    </source>
</evidence>
<dbReference type="GO" id="GO:0032259">
    <property type="term" value="P:methylation"/>
    <property type="evidence" value="ECO:0007669"/>
    <property type="project" value="UniProtKB-KW"/>
</dbReference>
<dbReference type="Pfam" id="PF00590">
    <property type="entry name" value="TP_methylase"/>
    <property type="match status" value="1"/>
</dbReference>
<evidence type="ECO:0000256" key="3">
    <source>
        <dbReference type="ARBA" id="ARBA00022603"/>
    </source>
</evidence>
<evidence type="ECO:0000259" key="6">
    <source>
        <dbReference type="Pfam" id="PF00590"/>
    </source>
</evidence>
<dbReference type="CDD" id="cd11644">
    <property type="entry name" value="Precorrin-6Y-MT"/>
    <property type="match status" value="1"/>
</dbReference>
<keyword evidence="8" id="KW-1185">Reference proteome</keyword>
<proteinExistence type="predicted"/>
<evidence type="ECO:0000256" key="2">
    <source>
        <dbReference type="ARBA" id="ARBA00022573"/>
    </source>
</evidence>
<keyword evidence="3" id="KW-0489">Methyltransferase</keyword>
<dbReference type="InterPro" id="IPR012818">
    <property type="entry name" value="CbiE"/>
</dbReference>